<keyword evidence="1" id="KW-0732">Signal</keyword>
<accession>A0AAI9XCR1</accession>
<feature type="signal peptide" evidence="1">
    <location>
        <begin position="1"/>
        <end position="35"/>
    </location>
</feature>
<organism evidence="2 3">
    <name type="scientific">Penicillium thymicola</name>
    <dbReference type="NCBI Taxonomy" id="293382"/>
    <lineage>
        <taxon>Eukaryota</taxon>
        <taxon>Fungi</taxon>
        <taxon>Dikarya</taxon>
        <taxon>Ascomycota</taxon>
        <taxon>Pezizomycotina</taxon>
        <taxon>Eurotiomycetes</taxon>
        <taxon>Eurotiomycetidae</taxon>
        <taxon>Eurotiales</taxon>
        <taxon>Aspergillaceae</taxon>
        <taxon>Penicillium</taxon>
    </lineage>
</organism>
<reference evidence="2" key="2">
    <citation type="journal article" date="2016" name="Fungal Biol.">
        <title>Ochratoxin A production by Penicillium thymicola.</title>
        <authorList>
            <person name="Nguyen H.D.T."/>
            <person name="McMullin D.R."/>
            <person name="Ponomareva E."/>
            <person name="Riley R."/>
            <person name="Pomraning K.R."/>
            <person name="Baker S.E."/>
            <person name="Seifert K.A."/>
        </authorList>
    </citation>
    <scope>NUCLEOTIDE SEQUENCE</scope>
    <source>
        <strain evidence="2">DAOM 180753</strain>
    </source>
</reference>
<feature type="chain" id="PRO_5042465731" evidence="1">
    <location>
        <begin position="36"/>
        <end position="87"/>
    </location>
</feature>
<reference evidence="2" key="1">
    <citation type="submission" date="2015-06" db="EMBL/GenBank/DDBJ databases">
        <authorList>
            <person name="Nguyen H."/>
        </authorList>
    </citation>
    <scope>NUCLEOTIDE SEQUENCE</scope>
    <source>
        <strain evidence="2">DAOM 180753</strain>
    </source>
</reference>
<protein>
    <submittedName>
        <fullName evidence="2">Uncharacterized protein</fullName>
    </submittedName>
</protein>
<sequence length="87" mass="10008">MSCYGENLLKLQRVSRPKPFSFSFFFLFLFEGVSGLEEKEWGCTSETTFYPVSYDRLILDSILYNNWVIPTFPSCQLLHGNPTSGPL</sequence>
<proteinExistence type="predicted"/>
<evidence type="ECO:0000313" key="2">
    <source>
        <dbReference type="EMBL" id="KAJ9491353.1"/>
    </source>
</evidence>
<dbReference type="Proteomes" id="UP001227192">
    <property type="component" value="Unassembled WGS sequence"/>
</dbReference>
<comment type="caution">
    <text evidence="2">The sequence shown here is derived from an EMBL/GenBank/DDBJ whole genome shotgun (WGS) entry which is preliminary data.</text>
</comment>
<keyword evidence="3" id="KW-1185">Reference proteome</keyword>
<evidence type="ECO:0000256" key="1">
    <source>
        <dbReference type="SAM" id="SignalP"/>
    </source>
</evidence>
<dbReference type="EMBL" id="LACB01000034">
    <property type="protein sequence ID" value="KAJ9491353.1"/>
    <property type="molecule type" value="Genomic_DNA"/>
</dbReference>
<evidence type="ECO:0000313" key="3">
    <source>
        <dbReference type="Proteomes" id="UP001227192"/>
    </source>
</evidence>
<name>A0AAI9XCR1_PENTH</name>
<dbReference type="AlphaFoldDB" id="A0AAI9XCR1"/>
<gene>
    <name evidence="2" type="ORF">VN97_g1910</name>
</gene>